<gene>
    <name evidence="1" type="primary">RTNLB9</name>
    <name evidence="1" type="ORF">MA16_Dca001780</name>
</gene>
<evidence type="ECO:0000313" key="1">
    <source>
        <dbReference type="EMBL" id="PKU85949.1"/>
    </source>
</evidence>
<protein>
    <submittedName>
        <fullName evidence="1">Reticulon-like protein B9</fullName>
    </submittedName>
</protein>
<proteinExistence type="predicted"/>
<name>A0A2I0XDH1_9ASPA</name>
<dbReference type="Proteomes" id="UP000233837">
    <property type="component" value="Unassembled WGS sequence"/>
</dbReference>
<keyword evidence="2" id="KW-1185">Reference proteome</keyword>
<evidence type="ECO:0000313" key="2">
    <source>
        <dbReference type="Proteomes" id="UP000233837"/>
    </source>
</evidence>
<sequence>MLQSPFGVRRDIDDSRCPVRVRTVKSPFGVHGQGIAGIAASRTRRQPRYLCIQILPVLYENYEGEVDHLVTEGSRSLRKLYRKFDSKVLNKIPRGPVKDQKHI</sequence>
<organism evidence="1 2">
    <name type="scientific">Dendrobium catenatum</name>
    <dbReference type="NCBI Taxonomy" id="906689"/>
    <lineage>
        <taxon>Eukaryota</taxon>
        <taxon>Viridiplantae</taxon>
        <taxon>Streptophyta</taxon>
        <taxon>Embryophyta</taxon>
        <taxon>Tracheophyta</taxon>
        <taxon>Spermatophyta</taxon>
        <taxon>Magnoliopsida</taxon>
        <taxon>Liliopsida</taxon>
        <taxon>Asparagales</taxon>
        <taxon>Orchidaceae</taxon>
        <taxon>Epidendroideae</taxon>
        <taxon>Malaxideae</taxon>
        <taxon>Dendrobiinae</taxon>
        <taxon>Dendrobium</taxon>
    </lineage>
</organism>
<dbReference type="AlphaFoldDB" id="A0A2I0XDH1"/>
<dbReference type="EMBL" id="KZ501954">
    <property type="protein sequence ID" value="PKU85949.1"/>
    <property type="molecule type" value="Genomic_DNA"/>
</dbReference>
<reference evidence="1 2" key="1">
    <citation type="journal article" date="2016" name="Sci. Rep.">
        <title>The Dendrobium catenatum Lindl. genome sequence provides insights into polysaccharide synthase, floral development and adaptive evolution.</title>
        <authorList>
            <person name="Zhang G.Q."/>
            <person name="Xu Q."/>
            <person name="Bian C."/>
            <person name="Tsai W.C."/>
            <person name="Yeh C.M."/>
            <person name="Liu K.W."/>
            <person name="Yoshida K."/>
            <person name="Zhang L.S."/>
            <person name="Chang S.B."/>
            <person name="Chen F."/>
            <person name="Shi Y."/>
            <person name="Su Y.Y."/>
            <person name="Zhang Y.Q."/>
            <person name="Chen L.J."/>
            <person name="Yin Y."/>
            <person name="Lin M."/>
            <person name="Huang H."/>
            <person name="Deng H."/>
            <person name="Wang Z.W."/>
            <person name="Zhu S.L."/>
            <person name="Zhao X."/>
            <person name="Deng C."/>
            <person name="Niu S.C."/>
            <person name="Huang J."/>
            <person name="Wang M."/>
            <person name="Liu G.H."/>
            <person name="Yang H.J."/>
            <person name="Xiao X.J."/>
            <person name="Hsiao Y.Y."/>
            <person name="Wu W.L."/>
            <person name="Chen Y.Y."/>
            <person name="Mitsuda N."/>
            <person name="Ohme-Takagi M."/>
            <person name="Luo Y.B."/>
            <person name="Van de Peer Y."/>
            <person name="Liu Z.J."/>
        </authorList>
    </citation>
    <scope>NUCLEOTIDE SEQUENCE [LARGE SCALE GENOMIC DNA]</scope>
    <source>
        <tissue evidence="1">The whole plant</tissue>
    </source>
</reference>
<accession>A0A2I0XDH1</accession>
<reference evidence="1 2" key="2">
    <citation type="journal article" date="2017" name="Nature">
        <title>The Apostasia genome and the evolution of orchids.</title>
        <authorList>
            <person name="Zhang G.Q."/>
            <person name="Liu K.W."/>
            <person name="Li Z."/>
            <person name="Lohaus R."/>
            <person name="Hsiao Y.Y."/>
            <person name="Niu S.C."/>
            <person name="Wang J.Y."/>
            <person name="Lin Y.C."/>
            <person name="Xu Q."/>
            <person name="Chen L.J."/>
            <person name="Yoshida K."/>
            <person name="Fujiwara S."/>
            <person name="Wang Z.W."/>
            <person name="Zhang Y.Q."/>
            <person name="Mitsuda N."/>
            <person name="Wang M."/>
            <person name="Liu G.H."/>
            <person name="Pecoraro L."/>
            <person name="Huang H.X."/>
            <person name="Xiao X.J."/>
            <person name="Lin M."/>
            <person name="Wu X.Y."/>
            <person name="Wu W.L."/>
            <person name="Chen Y.Y."/>
            <person name="Chang S.B."/>
            <person name="Sakamoto S."/>
            <person name="Ohme-Takagi M."/>
            <person name="Yagi M."/>
            <person name="Zeng S.J."/>
            <person name="Shen C.Y."/>
            <person name="Yeh C.M."/>
            <person name="Luo Y.B."/>
            <person name="Tsai W.C."/>
            <person name="Van de Peer Y."/>
            <person name="Liu Z.J."/>
        </authorList>
    </citation>
    <scope>NUCLEOTIDE SEQUENCE [LARGE SCALE GENOMIC DNA]</scope>
    <source>
        <tissue evidence="1">The whole plant</tissue>
    </source>
</reference>